<sequence>MPHQCRVNASSMRGRQQIVSKYRDKMDSLSLAAPQKTLACVRFSDAGSPQVNKGVDPMFLEDLSIAIDKKDLRNIAASIESKKIRQPMWGKSAPNCSMVVPAGIWGANRSRPSASLERMGIIRARNDWNAPTSTYHALLPILPVFSGNPITRGWCRRVRGDLELSPAQTRIVGIIDVEENLLFLAGGRRQQHLQRAGGALLSAVVVKEGAEKGCITSTEGLQRL</sequence>
<reference evidence="1" key="1">
    <citation type="submission" date="2023-03" db="EMBL/GenBank/DDBJ databases">
        <title>Massive genome expansion in bonnet fungi (Mycena s.s.) driven by repeated elements and novel gene families across ecological guilds.</title>
        <authorList>
            <consortium name="Lawrence Berkeley National Laboratory"/>
            <person name="Harder C.B."/>
            <person name="Miyauchi S."/>
            <person name="Viragh M."/>
            <person name="Kuo A."/>
            <person name="Thoen E."/>
            <person name="Andreopoulos B."/>
            <person name="Lu D."/>
            <person name="Skrede I."/>
            <person name="Drula E."/>
            <person name="Henrissat B."/>
            <person name="Morin E."/>
            <person name="Kohler A."/>
            <person name="Barry K."/>
            <person name="LaButti K."/>
            <person name="Morin E."/>
            <person name="Salamov A."/>
            <person name="Lipzen A."/>
            <person name="Mereny Z."/>
            <person name="Hegedus B."/>
            <person name="Baldrian P."/>
            <person name="Stursova M."/>
            <person name="Weitz H."/>
            <person name="Taylor A."/>
            <person name="Grigoriev I.V."/>
            <person name="Nagy L.G."/>
            <person name="Martin F."/>
            <person name="Kauserud H."/>
        </authorList>
    </citation>
    <scope>NUCLEOTIDE SEQUENCE</scope>
    <source>
        <strain evidence="1">CBHHK188m</strain>
    </source>
</reference>
<dbReference type="AlphaFoldDB" id="A0AAD7NX16"/>
<evidence type="ECO:0000313" key="1">
    <source>
        <dbReference type="EMBL" id="KAJ7779320.1"/>
    </source>
</evidence>
<proteinExistence type="predicted"/>
<comment type="caution">
    <text evidence="1">The sequence shown here is derived from an EMBL/GenBank/DDBJ whole genome shotgun (WGS) entry which is preliminary data.</text>
</comment>
<dbReference type="EMBL" id="JARJLG010000007">
    <property type="protein sequence ID" value="KAJ7779320.1"/>
    <property type="molecule type" value="Genomic_DNA"/>
</dbReference>
<organism evidence="1 2">
    <name type="scientific">Mycena maculata</name>
    <dbReference type="NCBI Taxonomy" id="230809"/>
    <lineage>
        <taxon>Eukaryota</taxon>
        <taxon>Fungi</taxon>
        <taxon>Dikarya</taxon>
        <taxon>Basidiomycota</taxon>
        <taxon>Agaricomycotina</taxon>
        <taxon>Agaricomycetes</taxon>
        <taxon>Agaricomycetidae</taxon>
        <taxon>Agaricales</taxon>
        <taxon>Marasmiineae</taxon>
        <taxon>Mycenaceae</taxon>
        <taxon>Mycena</taxon>
    </lineage>
</organism>
<gene>
    <name evidence="1" type="ORF">DFH07DRAFT_765613</name>
</gene>
<dbReference type="Proteomes" id="UP001215280">
    <property type="component" value="Unassembled WGS sequence"/>
</dbReference>
<name>A0AAD7NX16_9AGAR</name>
<keyword evidence="2" id="KW-1185">Reference proteome</keyword>
<protein>
    <submittedName>
        <fullName evidence="1">Uncharacterized protein</fullName>
    </submittedName>
</protein>
<evidence type="ECO:0000313" key="2">
    <source>
        <dbReference type="Proteomes" id="UP001215280"/>
    </source>
</evidence>
<accession>A0AAD7NX16</accession>